<evidence type="ECO:0000256" key="1">
    <source>
        <dbReference type="ARBA" id="ARBA00005964"/>
    </source>
</evidence>
<evidence type="ECO:0000313" key="3">
    <source>
        <dbReference type="Ensembl" id="ENSCVAP00000022942.1"/>
    </source>
</evidence>
<evidence type="ECO:0000313" key="4">
    <source>
        <dbReference type="Proteomes" id="UP000265020"/>
    </source>
</evidence>
<accession>A0A3Q2DTJ1</accession>
<dbReference type="InterPro" id="IPR029058">
    <property type="entry name" value="AB_hydrolase_fold"/>
</dbReference>
<evidence type="ECO:0000259" key="2">
    <source>
        <dbReference type="Pfam" id="PF00135"/>
    </source>
</evidence>
<keyword evidence="4" id="KW-1185">Reference proteome</keyword>
<dbReference type="AlphaFoldDB" id="A0A3Q2DTJ1"/>
<reference evidence="3" key="1">
    <citation type="submission" date="2025-08" db="UniProtKB">
        <authorList>
            <consortium name="Ensembl"/>
        </authorList>
    </citation>
    <scope>IDENTIFICATION</scope>
</reference>
<organism evidence="3 4">
    <name type="scientific">Cyprinodon variegatus</name>
    <name type="common">Sheepshead minnow</name>
    <dbReference type="NCBI Taxonomy" id="28743"/>
    <lineage>
        <taxon>Eukaryota</taxon>
        <taxon>Metazoa</taxon>
        <taxon>Chordata</taxon>
        <taxon>Craniata</taxon>
        <taxon>Vertebrata</taxon>
        <taxon>Euteleostomi</taxon>
        <taxon>Actinopterygii</taxon>
        <taxon>Neopterygii</taxon>
        <taxon>Teleostei</taxon>
        <taxon>Neoteleostei</taxon>
        <taxon>Acanthomorphata</taxon>
        <taxon>Ovalentaria</taxon>
        <taxon>Atherinomorphae</taxon>
        <taxon>Cyprinodontiformes</taxon>
        <taxon>Cyprinodontidae</taxon>
        <taxon>Cyprinodon</taxon>
    </lineage>
</organism>
<dbReference type="Gene3D" id="3.40.50.1820">
    <property type="entry name" value="alpha/beta hydrolase"/>
    <property type="match status" value="1"/>
</dbReference>
<protein>
    <recommendedName>
        <fullName evidence="2">Carboxylesterase type B domain-containing protein</fullName>
    </recommendedName>
</protein>
<dbReference type="InterPro" id="IPR050309">
    <property type="entry name" value="Type-B_Carboxylest/Lipase"/>
</dbReference>
<reference evidence="3" key="2">
    <citation type="submission" date="2025-09" db="UniProtKB">
        <authorList>
            <consortium name="Ensembl"/>
        </authorList>
    </citation>
    <scope>IDENTIFICATION</scope>
</reference>
<dbReference type="Ensembl" id="ENSCVAT00000008027.1">
    <property type="protein sequence ID" value="ENSCVAP00000022942.1"/>
    <property type="gene ID" value="ENSCVAG00000005959.1"/>
</dbReference>
<dbReference type="PANTHER" id="PTHR11559">
    <property type="entry name" value="CARBOXYLESTERASE"/>
    <property type="match status" value="1"/>
</dbReference>
<dbReference type="Proteomes" id="UP000265020">
    <property type="component" value="Unassembled WGS sequence"/>
</dbReference>
<sequence length="162" mass="18689">MVRTERCHQATQDVSFSPVLGNFQLDAGAAVYLYEYHHAPTCLQKIRPSFVKCDHLDEIFMVVFMYFYLIALLLTDLDQCPKEEEEFSKIMMSYWGNFARTGSPNGEGLVNWPKYGADEKYLSLDLKKQVSAQFLKKDNFLFLTKTLPEKIQKVTQAGRIAQ</sequence>
<dbReference type="InterPro" id="IPR002018">
    <property type="entry name" value="CarbesteraseB"/>
</dbReference>
<dbReference type="SUPFAM" id="SSF53474">
    <property type="entry name" value="alpha/beta-Hydrolases"/>
    <property type="match status" value="1"/>
</dbReference>
<dbReference type="GeneTree" id="ENSGT00940000155200"/>
<proteinExistence type="inferred from homology"/>
<dbReference type="Pfam" id="PF00135">
    <property type="entry name" value="COesterase"/>
    <property type="match status" value="1"/>
</dbReference>
<name>A0A3Q2DTJ1_CYPVA</name>
<comment type="similarity">
    <text evidence="1">Belongs to the type-B carboxylesterase/lipase family.</text>
</comment>
<feature type="domain" description="Carboxylesterase type B" evidence="2">
    <location>
        <begin position="26"/>
        <end position="138"/>
    </location>
</feature>